<keyword evidence="4" id="KW-1133">Transmembrane helix</keyword>
<dbReference type="AlphaFoldDB" id="A0A2G4EUT4"/>
<dbReference type="SUPFAM" id="SSF48452">
    <property type="entry name" value="TPR-like"/>
    <property type="match status" value="1"/>
</dbReference>
<evidence type="ECO:0000256" key="2">
    <source>
        <dbReference type="ARBA" id="ARBA00022803"/>
    </source>
</evidence>
<reference evidence="5" key="1">
    <citation type="submission" date="2017-10" db="EMBL/GenBank/DDBJ databases">
        <title>Draft genome sequence of the planktic cyanobacteria Tychonema bourrellyi isolated from alpine lentic freshwater.</title>
        <authorList>
            <person name="Tett A."/>
            <person name="Armanini F."/>
            <person name="Asnicar F."/>
            <person name="Boscaini A."/>
            <person name="Pasolli E."/>
            <person name="Zolfo M."/>
            <person name="Donati C."/>
            <person name="Salmaso N."/>
            <person name="Segata N."/>
        </authorList>
    </citation>
    <scope>NUCLEOTIDE SEQUENCE</scope>
    <source>
        <strain evidence="5">FEM_GT703</strain>
    </source>
</reference>
<dbReference type="InterPro" id="IPR011990">
    <property type="entry name" value="TPR-like_helical_dom_sf"/>
</dbReference>
<keyword evidence="4" id="KW-0472">Membrane</keyword>
<dbReference type="Pfam" id="PF13174">
    <property type="entry name" value="TPR_6"/>
    <property type="match status" value="1"/>
</dbReference>
<gene>
    <name evidence="5" type="ORF">CP500_022510</name>
</gene>
<sequence length="256" mass="28048">MKNDREFRLLKFFTWIIPSILGMGGIGALTVAPVVQAEPSTGQISQNLQAQNGQQPSPRSPVREVISYEMKGDELKICKQQGKSEKKCEVVAKGYTVALRTANDLYSQGNAANAEVLYRQLIARFPKQGDAYYKLGTLLSSQGKMSDAIAQFQKAIEVNPQHAKAHNDLGVAMASQGKLPDAIVQWRQAIKINSQYPDALNNLGVALYQQGAKEEQAEAVASLKKAQELFVKQGRVSQAKRVEQILQEINSQSSGS</sequence>
<dbReference type="Pfam" id="PF13414">
    <property type="entry name" value="TPR_11"/>
    <property type="match status" value="1"/>
</dbReference>
<name>A0A2G4EUT4_9CYAN</name>
<evidence type="ECO:0000313" key="5">
    <source>
        <dbReference type="EMBL" id="PHX53248.1"/>
    </source>
</evidence>
<dbReference type="Pfam" id="PF00515">
    <property type="entry name" value="TPR_1"/>
    <property type="match status" value="1"/>
</dbReference>
<dbReference type="RefSeq" id="WP_096828945.1">
    <property type="nucleotide sequence ID" value="NZ_NXIB02000230.1"/>
</dbReference>
<keyword evidence="6" id="KW-1185">Reference proteome</keyword>
<dbReference type="SMART" id="SM00028">
    <property type="entry name" value="TPR"/>
    <property type="match status" value="4"/>
</dbReference>
<accession>A0A2G4EUT4</accession>
<evidence type="ECO:0000256" key="3">
    <source>
        <dbReference type="PROSITE-ProRule" id="PRU00339"/>
    </source>
</evidence>
<keyword evidence="4" id="KW-0812">Transmembrane</keyword>
<protein>
    <submittedName>
        <fullName evidence="5">Uncharacterized protein</fullName>
    </submittedName>
</protein>
<keyword evidence="2 3" id="KW-0802">TPR repeat</keyword>
<evidence type="ECO:0000256" key="4">
    <source>
        <dbReference type="SAM" id="Phobius"/>
    </source>
</evidence>
<dbReference type="PROSITE" id="PS50005">
    <property type="entry name" value="TPR"/>
    <property type="match status" value="2"/>
</dbReference>
<feature type="repeat" description="TPR" evidence="3">
    <location>
        <begin position="129"/>
        <end position="162"/>
    </location>
</feature>
<evidence type="ECO:0000256" key="1">
    <source>
        <dbReference type="ARBA" id="ARBA00022737"/>
    </source>
</evidence>
<keyword evidence="1" id="KW-0677">Repeat</keyword>
<dbReference type="InterPro" id="IPR051685">
    <property type="entry name" value="Ycf3/AcsC/BcsC/TPR_MFPF"/>
</dbReference>
<dbReference type="OrthoDB" id="448521at2"/>
<dbReference type="PANTHER" id="PTHR44943">
    <property type="entry name" value="CELLULOSE SYNTHASE OPERON PROTEIN C"/>
    <property type="match status" value="1"/>
</dbReference>
<dbReference type="Gene3D" id="1.25.40.10">
    <property type="entry name" value="Tetratricopeptide repeat domain"/>
    <property type="match status" value="2"/>
</dbReference>
<dbReference type="PANTHER" id="PTHR44943:SF8">
    <property type="entry name" value="TPR REPEAT-CONTAINING PROTEIN MJ0263"/>
    <property type="match status" value="1"/>
</dbReference>
<dbReference type="PROSITE" id="PS50293">
    <property type="entry name" value="TPR_REGION"/>
    <property type="match status" value="1"/>
</dbReference>
<feature type="transmembrane region" description="Helical" evidence="4">
    <location>
        <begin position="12"/>
        <end position="35"/>
    </location>
</feature>
<dbReference type="InterPro" id="IPR019734">
    <property type="entry name" value="TPR_rpt"/>
</dbReference>
<dbReference type="Proteomes" id="UP000226442">
    <property type="component" value="Unassembled WGS sequence"/>
</dbReference>
<dbReference type="EMBL" id="NXIB02000230">
    <property type="protein sequence ID" value="PHX53248.1"/>
    <property type="molecule type" value="Genomic_DNA"/>
</dbReference>
<feature type="repeat" description="TPR" evidence="3">
    <location>
        <begin position="163"/>
        <end position="196"/>
    </location>
</feature>
<comment type="caution">
    <text evidence="5">The sequence shown here is derived from an EMBL/GenBank/DDBJ whole genome shotgun (WGS) entry which is preliminary data.</text>
</comment>
<proteinExistence type="predicted"/>
<organism evidence="5 6">
    <name type="scientific">Tychonema bourrellyi FEM_GT703</name>
    <dbReference type="NCBI Taxonomy" id="2040638"/>
    <lineage>
        <taxon>Bacteria</taxon>
        <taxon>Bacillati</taxon>
        <taxon>Cyanobacteriota</taxon>
        <taxon>Cyanophyceae</taxon>
        <taxon>Oscillatoriophycideae</taxon>
        <taxon>Oscillatoriales</taxon>
        <taxon>Microcoleaceae</taxon>
        <taxon>Tychonema</taxon>
    </lineage>
</organism>
<evidence type="ECO:0000313" key="6">
    <source>
        <dbReference type="Proteomes" id="UP000226442"/>
    </source>
</evidence>